<feature type="region of interest" description="Disordered" evidence="1">
    <location>
        <begin position="78"/>
        <end position="97"/>
    </location>
</feature>
<protein>
    <submittedName>
        <fullName evidence="3">Expressed conserved protein</fullName>
    </submittedName>
</protein>
<dbReference type="InterPro" id="IPR003903">
    <property type="entry name" value="UIM_dom"/>
</dbReference>
<dbReference type="WBParaSite" id="Pan_g19452.t1">
    <property type="protein sequence ID" value="Pan_g19452.t1"/>
    <property type="gene ID" value="Pan_g19452"/>
</dbReference>
<evidence type="ECO:0000313" key="3">
    <source>
        <dbReference type="WBParaSite" id="Pan_g19452.t1"/>
    </source>
</evidence>
<organism evidence="2 3">
    <name type="scientific">Panagrellus redivivus</name>
    <name type="common">Microworm</name>
    <dbReference type="NCBI Taxonomy" id="6233"/>
    <lineage>
        <taxon>Eukaryota</taxon>
        <taxon>Metazoa</taxon>
        <taxon>Ecdysozoa</taxon>
        <taxon>Nematoda</taxon>
        <taxon>Chromadorea</taxon>
        <taxon>Rhabditida</taxon>
        <taxon>Tylenchina</taxon>
        <taxon>Panagrolaimomorpha</taxon>
        <taxon>Panagrolaimoidea</taxon>
        <taxon>Panagrolaimidae</taxon>
        <taxon>Panagrellus</taxon>
    </lineage>
</organism>
<dbReference type="Proteomes" id="UP000492821">
    <property type="component" value="Unassembled WGS sequence"/>
</dbReference>
<proteinExistence type="predicted"/>
<accession>A0A7E4ZV51</accession>
<evidence type="ECO:0000313" key="2">
    <source>
        <dbReference type="Proteomes" id="UP000492821"/>
    </source>
</evidence>
<feature type="compositionally biased region" description="Polar residues" evidence="1">
    <location>
        <begin position="79"/>
        <end position="97"/>
    </location>
</feature>
<reference evidence="2" key="1">
    <citation type="journal article" date="2013" name="Genetics">
        <title>The draft genome and transcriptome of Panagrellus redivivus are shaped by the harsh demands of a free-living lifestyle.</title>
        <authorList>
            <person name="Srinivasan J."/>
            <person name="Dillman A.R."/>
            <person name="Macchietto M.G."/>
            <person name="Heikkinen L."/>
            <person name="Lakso M."/>
            <person name="Fracchia K.M."/>
            <person name="Antoshechkin I."/>
            <person name="Mortazavi A."/>
            <person name="Wong G."/>
            <person name="Sternberg P.W."/>
        </authorList>
    </citation>
    <scope>NUCLEOTIDE SEQUENCE [LARGE SCALE GENOMIC DNA]</scope>
    <source>
        <strain evidence="2">MT8872</strain>
    </source>
</reference>
<reference evidence="3" key="2">
    <citation type="submission" date="2020-10" db="UniProtKB">
        <authorList>
            <consortium name="WormBaseParasite"/>
        </authorList>
    </citation>
    <scope>IDENTIFICATION</scope>
</reference>
<name>A0A7E4ZV51_PANRE</name>
<evidence type="ECO:0000256" key="1">
    <source>
        <dbReference type="SAM" id="MobiDB-lite"/>
    </source>
</evidence>
<dbReference type="AlphaFoldDB" id="A0A7E4ZV51"/>
<dbReference type="SMART" id="SM00726">
    <property type="entry name" value="UIM"/>
    <property type="match status" value="2"/>
</dbReference>
<keyword evidence="2" id="KW-1185">Reference proteome</keyword>
<sequence>MIPNRLRKRFRGSNDRNSLVPNARSSEDMLNIALAVSREESAKEAELSKSDEIRLQIALEESKRYYKDDPIDAYDFDTASANPEQYPASVTKTTGTSDFRNDDDDFGKVTPVSTWSITSFIFDNPEELLAASKSNIFSPPVTYNHSRTGNANEIDLRYLLATQPTNDPWAPIPAFAESRVEYTSESVDPWNNVLVDTDDPWSAVFPEPMEKPADLDWFLPSASQLSLNVSSESNLATVESRKRRAPHDNFLGPATSLVDLDNLMSPSIPAIPGYNPFITPPFSSTNPFI</sequence>